<keyword evidence="5" id="KW-1185">Reference proteome</keyword>
<dbReference type="Gene3D" id="3.40.50.720">
    <property type="entry name" value="NAD(P)-binding Rossmann-like Domain"/>
    <property type="match status" value="1"/>
</dbReference>
<dbReference type="InterPro" id="IPR000683">
    <property type="entry name" value="Gfo/Idh/MocA-like_OxRdtase_N"/>
</dbReference>
<name>A0ABV4UBQ3_9BACT</name>
<dbReference type="EMBL" id="JBGUBD010000021">
    <property type="protein sequence ID" value="MFA9480432.1"/>
    <property type="molecule type" value="Genomic_DNA"/>
</dbReference>
<proteinExistence type="predicted"/>
<sequence length="399" mass="44016">MTKSKNLNVGLVGTQFMGRAHANAYLKVGRFFDLPLQPVMHTAAGRDPGRTQAFADRWGWANTTTRWQDMVESDAIDLIDICTPNNLHKDIALAALEAGKHVACEKPLSATLDEAREMRDAAKKAKRSSKAQTFVWFSYRGCPALALARQLVQDGKIGQVYHVRANYLQGWGGPATPLVWRFRKEFAGSGAHGDLNAHSIDAARFVTGEEITEVSGAIEETFIKQRELPGDEGGNIRGKGGAAKKKGKVTVDDTVMFLARFKGGAAASFEATRLAIGCQNENKLEVHGEKGAIRWNFEDMNVLWYYNAQGDAETNGWQRIMVTDADHHPFAHAWWPDAHILGYEHGFINLASTMFNQIGGGKLEVPMADFEDAYQTQRVLEAATLSARNRAPVKISEVK</sequence>
<dbReference type="Pfam" id="PF22725">
    <property type="entry name" value="GFO_IDH_MocA_C3"/>
    <property type="match status" value="1"/>
</dbReference>
<accession>A0ABV4UBQ3</accession>
<dbReference type="Proteomes" id="UP001575105">
    <property type="component" value="Unassembled WGS sequence"/>
</dbReference>
<dbReference type="SUPFAM" id="SSF55347">
    <property type="entry name" value="Glyceraldehyde-3-phosphate dehydrogenase-like, C-terminal domain"/>
    <property type="match status" value="1"/>
</dbReference>
<reference evidence="4 5" key="1">
    <citation type="submission" date="2024-08" db="EMBL/GenBank/DDBJ databases">
        <title>Whole-genome sequencing of halo(alkali)philic microorganisms from hypersaline lakes.</title>
        <authorList>
            <person name="Sorokin D.Y."/>
            <person name="Merkel A.Y."/>
            <person name="Messina E."/>
            <person name="Yakimov M."/>
        </authorList>
    </citation>
    <scope>NUCLEOTIDE SEQUENCE [LARGE SCALE GENOMIC DNA]</scope>
    <source>
        <strain evidence="4 5">AB-hyl4</strain>
    </source>
</reference>
<evidence type="ECO:0000313" key="5">
    <source>
        <dbReference type="Proteomes" id="UP001575105"/>
    </source>
</evidence>
<comment type="caution">
    <text evidence="4">The sequence shown here is derived from an EMBL/GenBank/DDBJ whole genome shotgun (WGS) entry which is preliminary data.</text>
</comment>
<gene>
    <name evidence="4" type="ORF">ACERK3_19360</name>
</gene>
<organism evidence="4 5">
    <name type="scientific">Natronomicrosphaera hydrolytica</name>
    <dbReference type="NCBI Taxonomy" id="3242702"/>
    <lineage>
        <taxon>Bacteria</taxon>
        <taxon>Pseudomonadati</taxon>
        <taxon>Planctomycetota</taxon>
        <taxon>Phycisphaerae</taxon>
        <taxon>Phycisphaerales</taxon>
        <taxon>Phycisphaeraceae</taxon>
        <taxon>Natronomicrosphaera</taxon>
    </lineage>
</organism>
<evidence type="ECO:0000256" key="1">
    <source>
        <dbReference type="ARBA" id="ARBA00023002"/>
    </source>
</evidence>
<evidence type="ECO:0000259" key="2">
    <source>
        <dbReference type="Pfam" id="PF01408"/>
    </source>
</evidence>
<dbReference type="InterPro" id="IPR050463">
    <property type="entry name" value="Gfo/Idh/MocA_oxidrdct_glycsds"/>
</dbReference>
<feature type="domain" description="GFO/IDH/MocA-like oxidoreductase" evidence="3">
    <location>
        <begin position="147"/>
        <end position="294"/>
    </location>
</feature>
<dbReference type="InterPro" id="IPR036291">
    <property type="entry name" value="NAD(P)-bd_dom_sf"/>
</dbReference>
<dbReference type="Pfam" id="PF01408">
    <property type="entry name" value="GFO_IDH_MocA"/>
    <property type="match status" value="1"/>
</dbReference>
<evidence type="ECO:0000313" key="4">
    <source>
        <dbReference type="EMBL" id="MFA9480432.1"/>
    </source>
</evidence>
<feature type="domain" description="Gfo/Idh/MocA-like oxidoreductase N-terminal" evidence="2">
    <location>
        <begin position="7"/>
        <end position="127"/>
    </location>
</feature>
<keyword evidence="1" id="KW-0560">Oxidoreductase</keyword>
<dbReference type="InterPro" id="IPR055170">
    <property type="entry name" value="GFO_IDH_MocA-like_dom"/>
</dbReference>
<dbReference type="SUPFAM" id="SSF51735">
    <property type="entry name" value="NAD(P)-binding Rossmann-fold domains"/>
    <property type="match status" value="1"/>
</dbReference>
<dbReference type="PANTHER" id="PTHR43818">
    <property type="entry name" value="BCDNA.GH03377"/>
    <property type="match status" value="1"/>
</dbReference>
<protein>
    <submittedName>
        <fullName evidence="4">Gfo/Idh/MocA family protein</fullName>
    </submittedName>
</protein>
<dbReference type="PANTHER" id="PTHR43818:SF11">
    <property type="entry name" value="BCDNA.GH03377"/>
    <property type="match status" value="1"/>
</dbReference>
<dbReference type="Gene3D" id="3.30.360.10">
    <property type="entry name" value="Dihydrodipicolinate Reductase, domain 2"/>
    <property type="match status" value="1"/>
</dbReference>
<dbReference type="RefSeq" id="WP_425347353.1">
    <property type="nucleotide sequence ID" value="NZ_JBGUBD010000021.1"/>
</dbReference>
<evidence type="ECO:0000259" key="3">
    <source>
        <dbReference type="Pfam" id="PF22725"/>
    </source>
</evidence>